<evidence type="ECO:0000256" key="1">
    <source>
        <dbReference type="ARBA" id="ARBA00022553"/>
    </source>
</evidence>
<dbReference type="Proteomes" id="UP000694308">
    <property type="component" value="Unassembled WGS sequence"/>
</dbReference>
<keyword evidence="1 2" id="KW-0597">Phosphoprotein</keyword>
<dbReference type="PROSITE" id="PS00622">
    <property type="entry name" value="HTH_LUXR_1"/>
    <property type="match status" value="1"/>
</dbReference>
<dbReference type="SMART" id="SM00421">
    <property type="entry name" value="HTH_LUXR"/>
    <property type="match status" value="1"/>
</dbReference>
<dbReference type="InterPro" id="IPR051015">
    <property type="entry name" value="EvgA-like"/>
</dbReference>
<evidence type="ECO:0000259" key="4">
    <source>
        <dbReference type="PROSITE" id="PS50110"/>
    </source>
</evidence>
<dbReference type="AlphaFoldDB" id="A0A949TSK5"/>
<dbReference type="GO" id="GO:0006355">
    <property type="term" value="P:regulation of DNA-templated transcription"/>
    <property type="evidence" value="ECO:0007669"/>
    <property type="project" value="InterPro"/>
</dbReference>
<evidence type="ECO:0000313" key="5">
    <source>
        <dbReference type="EMBL" id="MBV7271538.1"/>
    </source>
</evidence>
<dbReference type="Pfam" id="PF00196">
    <property type="entry name" value="GerE"/>
    <property type="match status" value="1"/>
</dbReference>
<dbReference type="Pfam" id="PF00072">
    <property type="entry name" value="Response_reg"/>
    <property type="match status" value="1"/>
</dbReference>
<dbReference type="InterPro" id="IPR001789">
    <property type="entry name" value="Sig_transdc_resp-reg_receiver"/>
</dbReference>
<dbReference type="EMBL" id="JAEEGC010000006">
    <property type="protein sequence ID" value="MBV7271538.1"/>
    <property type="molecule type" value="Genomic_DNA"/>
</dbReference>
<dbReference type="PROSITE" id="PS50110">
    <property type="entry name" value="RESPONSE_REGULATORY"/>
    <property type="match status" value="1"/>
</dbReference>
<sequence length="208" mass="23804">MKVIIISKYSLIREGISSIISKQKDILIQFVGQTVKEAVNLIKNNIADVVLLDICKGNKEELNLITDIRDSGSTAKFIILDFYGDNEIFVKALKNGVQGYILGNSSETEMLHAIEQVYTGKKYYDSYFVDHMINEKENFKADLKVLTAREKQILMEVAKGENNKKIAEKFLITEHTVKKHINHIFNKLNLSNRTEIALYVNKCEMLNK</sequence>
<protein>
    <submittedName>
        <fullName evidence="5">Response regulator transcription factor</fullName>
    </submittedName>
</protein>
<evidence type="ECO:0000259" key="3">
    <source>
        <dbReference type="PROSITE" id="PS50043"/>
    </source>
</evidence>
<comment type="caution">
    <text evidence="5">The sequence shown here is derived from an EMBL/GenBank/DDBJ whole genome shotgun (WGS) entry which is preliminary data.</text>
</comment>
<dbReference type="InterPro" id="IPR058245">
    <property type="entry name" value="NreC/VraR/RcsB-like_REC"/>
</dbReference>
<feature type="domain" description="Response regulatory" evidence="4">
    <location>
        <begin position="2"/>
        <end position="118"/>
    </location>
</feature>
<organism evidence="5 6">
    <name type="scientific">Clostridium thailandense</name>
    <dbReference type="NCBI Taxonomy" id="2794346"/>
    <lineage>
        <taxon>Bacteria</taxon>
        <taxon>Bacillati</taxon>
        <taxon>Bacillota</taxon>
        <taxon>Clostridia</taxon>
        <taxon>Eubacteriales</taxon>
        <taxon>Clostridiaceae</taxon>
        <taxon>Clostridium</taxon>
    </lineage>
</organism>
<accession>A0A949TSK5</accession>
<dbReference type="PROSITE" id="PS50043">
    <property type="entry name" value="HTH_LUXR_2"/>
    <property type="match status" value="1"/>
</dbReference>
<gene>
    <name evidence="5" type="ORF">I6U48_01215</name>
</gene>
<feature type="modified residue" description="4-aspartylphosphate" evidence="2">
    <location>
        <position position="53"/>
    </location>
</feature>
<dbReference type="RefSeq" id="WP_218318576.1">
    <property type="nucleotide sequence ID" value="NZ_JAEEGC010000006.1"/>
</dbReference>
<dbReference type="CDD" id="cd17535">
    <property type="entry name" value="REC_NarL-like"/>
    <property type="match status" value="1"/>
</dbReference>
<keyword evidence="6" id="KW-1185">Reference proteome</keyword>
<dbReference type="InterPro" id="IPR000792">
    <property type="entry name" value="Tscrpt_reg_LuxR_C"/>
</dbReference>
<evidence type="ECO:0000256" key="2">
    <source>
        <dbReference type="PROSITE-ProRule" id="PRU00169"/>
    </source>
</evidence>
<dbReference type="GO" id="GO:0000160">
    <property type="term" value="P:phosphorelay signal transduction system"/>
    <property type="evidence" value="ECO:0007669"/>
    <property type="project" value="InterPro"/>
</dbReference>
<evidence type="ECO:0000313" key="6">
    <source>
        <dbReference type="Proteomes" id="UP000694308"/>
    </source>
</evidence>
<name>A0A949TSK5_9CLOT</name>
<feature type="domain" description="HTH luxR-type" evidence="3">
    <location>
        <begin position="139"/>
        <end position="204"/>
    </location>
</feature>
<dbReference type="PANTHER" id="PTHR45566">
    <property type="entry name" value="HTH-TYPE TRANSCRIPTIONAL REGULATOR YHJB-RELATED"/>
    <property type="match status" value="1"/>
</dbReference>
<proteinExistence type="predicted"/>
<reference evidence="5" key="1">
    <citation type="submission" date="2020-12" db="EMBL/GenBank/DDBJ databases">
        <title>Clostridium thailandense sp. nov., a novel acetogenic bacterium isolated from peat land soil in Thailand.</title>
        <authorList>
            <person name="Chaikitkaew S."/>
            <person name="Birkeland N.K."/>
        </authorList>
    </citation>
    <scope>NUCLEOTIDE SEQUENCE</scope>
    <source>
        <strain evidence="5">PL3</strain>
    </source>
</reference>
<dbReference type="PANTHER" id="PTHR45566:SF1">
    <property type="entry name" value="HTH-TYPE TRANSCRIPTIONAL REGULATOR YHJB-RELATED"/>
    <property type="match status" value="1"/>
</dbReference>
<dbReference type="CDD" id="cd06170">
    <property type="entry name" value="LuxR_C_like"/>
    <property type="match status" value="1"/>
</dbReference>